<feature type="region of interest" description="Disordered" evidence="1">
    <location>
        <begin position="10"/>
        <end position="41"/>
    </location>
</feature>
<gene>
    <name evidence="2" type="ORF">SADUNF_Sadunf06G0042200</name>
</gene>
<dbReference type="GO" id="GO:0022625">
    <property type="term" value="C:cytosolic large ribosomal subunit"/>
    <property type="evidence" value="ECO:0007669"/>
    <property type="project" value="TreeGrafter"/>
</dbReference>
<dbReference type="Pfam" id="PF01159">
    <property type="entry name" value="Ribosomal_L6e"/>
    <property type="match status" value="1"/>
</dbReference>
<dbReference type="PANTHER" id="PTHR10715:SF0">
    <property type="entry name" value="LARGE RIBOSOMAL SUBUNIT PROTEIN EL6"/>
    <property type="match status" value="1"/>
</dbReference>
<dbReference type="AlphaFoldDB" id="A0A835K314"/>
<organism evidence="2 3">
    <name type="scientific">Salix dunnii</name>
    <dbReference type="NCBI Taxonomy" id="1413687"/>
    <lineage>
        <taxon>Eukaryota</taxon>
        <taxon>Viridiplantae</taxon>
        <taxon>Streptophyta</taxon>
        <taxon>Embryophyta</taxon>
        <taxon>Tracheophyta</taxon>
        <taxon>Spermatophyta</taxon>
        <taxon>Magnoliopsida</taxon>
        <taxon>eudicotyledons</taxon>
        <taxon>Gunneridae</taxon>
        <taxon>Pentapetalae</taxon>
        <taxon>rosids</taxon>
        <taxon>fabids</taxon>
        <taxon>Malpighiales</taxon>
        <taxon>Salicaceae</taxon>
        <taxon>Saliceae</taxon>
        <taxon>Salix</taxon>
    </lineage>
</organism>
<dbReference type="GO" id="GO:0003735">
    <property type="term" value="F:structural constituent of ribosome"/>
    <property type="evidence" value="ECO:0007669"/>
    <property type="project" value="InterPro"/>
</dbReference>
<dbReference type="GO" id="GO:0003723">
    <property type="term" value="F:RNA binding"/>
    <property type="evidence" value="ECO:0007669"/>
    <property type="project" value="TreeGrafter"/>
</dbReference>
<accession>A0A835K314</accession>
<dbReference type="GO" id="GO:0000027">
    <property type="term" value="P:ribosomal large subunit assembly"/>
    <property type="evidence" value="ECO:0007669"/>
    <property type="project" value="TreeGrafter"/>
</dbReference>
<dbReference type="OrthoDB" id="2436667at2759"/>
<dbReference type="Proteomes" id="UP000657918">
    <property type="component" value="Unassembled WGS sequence"/>
</dbReference>
<comment type="caution">
    <text evidence="2">The sequence shown here is derived from an EMBL/GenBank/DDBJ whole genome shotgun (WGS) entry which is preliminary data.</text>
</comment>
<evidence type="ECO:0000313" key="3">
    <source>
        <dbReference type="Proteomes" id="UP000657918"/>
    </source>
</evidence>
<reference evidence="2 3" key="1">
    <citation type="submission" date="2020-10" db="EMBL/GenBank/DDBJ databases">
        <title>Plant Genome Project.</title>
        <authorList>
            <person name="Zhang R.-G."/>
        </authorList>
    </citation>
    <scope>NUCLEOTIDE SEQUENCE [LARGE SCALE GENOMIC DNA]</scope>
    <source>
        <strain evidence="2">FAFU-HL-1</strain>
        <tissue evidence="2">Leaf</tissue>
    </source>
</reference>
<proteinExistence type="predicted"/>
<dbReference type="EMBL" id="JADGMS010000006">
    <property type="protein sequence ID" value="KAF9679705.1"/>
    <property type="molecule type" value="Genomic_DNA"/>
</dbReference>
<sequence length="119" mass="13547">MCHKRGLWAIKAKNGGASPHHDPKPAVDKPAEKPPKFYSSDDVKKPLLNKLKPILTRLREGYGKESCFLETTLFWLAFGYWPLKESPLMKTIEGVADLKSYFGARFTLKSVMKPHELVF</sequence>
<dbReference type="InterPro" id="IPR000915">
    <property type="entry name" value="60S_ribosomal_eL6"/>
</dbReference>
<evidence type="ECO:0000313" key="2">
    <source>
        <dbReference type="EMBL" id="KAF9679705.1"/>
    </source>
</evidence>
<keyword evidence="3" id="KW-1185">Reference proteome</keyword>
<protein>
    <submittedName>
        <fullName evidence="2">Uncharacterized protein</fullName>
    </submittedName>
</protein>
<evidence type="ECO:0000256" key="1">
    <source>
        <dbReference type="SAM" id="MobiDB-lite"/>
    </source>
</evidence>
<dbReference type="GO" id="GO:0002181">
    <property type="term" value="P:cytoplasmic translation"/>
    <property type="evidence" value="ECO:0007669"/>
    <property type="project" value="TreeGrafter"/>
</dbReference>
<name>A0A835K314_9ROSI</name>
<feature type="compositionally biased region" description="Basic and acidic residues" evidence="1">
    <location>
        <begin position="19"/>
        <end position="41"/>
    </location>
</feature>
<dbReference type="PANTHER" id="PTHR10715">
    <property type="entry name" value="60S RIBOSOMAL PROTEIN L6"/>
    <property type="match status" value="1"/>
</dbReference>